<dbReference type="EMBL" id="JADBGQ010000007">
    <property type="protein sequence ID" value="KAG5391271.1"/>
    <property type="molecule type" value="Genomic_DNA"/>
</dbReference>
<feature type="non-terminal residue" evidence="1">
    <location>
        <position position="1"/>
    </location>
</feature>
<name>A0ABQ7LZY3_BRACM</name>
<dbReference type="Proteomes" id="UP000823674">
    <property type="component" value="Chromosome A08"/>
</dbReference>
<protein>
    <submittedName>
        <fullName evidence="1">Uncharacterized protein</fullName>
    </submittedName>
</protein>
<proteinExistence type="predicted"/>
<evidence type="ECO:0000313" key="1">
    <source>
        <dbReference type="EMBL" id="KAG5391271.1"/>
    </source>
</evidence>
<accession>A0ABQ7LZY3</accession>
<reference evidence="1 2" key="1">
    <citation type="submission" date="2021-03" db="EMBL/GenBank/DDBJ databases">
        <authorList>
            <person name="King G.J."/>
            <person name="Bancroft I."/>
            <person name="Baten A."/>
            <person name="Bloomfield J."/>
            <person name="Borpatragohain P."/>
            <person name="He Z."/>
            <person name="Irish N."/>
            <person name="Irwin J."/>
            <person name="Liu K."/>
            <person name="Mauleon R.P."/>
            <person name="Moore J."/>
            <person name="Morris R."/>
            <person name="Ostergaard L."/>
            <person name="Wang B."/>
            <person name="Wells R."/>
        </authorList>
    </citation>
    <scope>NUCLEOTIDE SEQUENCE [LARGE SCALE GENOMIC DNA]</scope>
    <source>
        <strain evidence="1">R-o-18</strain>
        <tissue evidence="1">Leaf</tissue>
    </source>
</reference>
<evidence type="ECO:0000313" key="2">
    <source>
        <dbReference type="Proteomes" id="UP000823674"/>
    </source>
</evidence>
<comment type="caution">
    <text evidence="1">The sequence shown here is derived from an EMBL/GenBank/DDBJ whole genome shotgun (WGS) entry which is preliminary data.</text>
</comment>
<sequence>KNSGTNVISQLNMLSNSSAPRKNVHIYRDGSLTEETGVRRITFPENHEGAEIEAVTSPEISKPRLFLTTSNTLLSS</sequence>
<keyword evidence="2" id="KW-1185">Reference proteome</keyword>
<organism evidence="1 2">
    <name type="scientific">Brassica rapa subsp. trilocularis</name>
    <dbReference type="NCBI Taxonomy" id="1813537"/>
    <lineage>
        <taxon>Eukaryota</taxon>
        <taxon>Viridiplantae</taxon>
        <taxon>Streptophyta</taxon>
        <taxon>Embryophyta</taxon>
        <taxon>Tracheophyta</taxon>
        <taxon>Spermatophyta</taxon>
        <taxon>Magnoliopsida</taxon>
        <taxon>eudicotyledons</taxon>
        <taxon>Gunneridae</taxon>
        <taxon>Pentapetalae</taxon>
        <taxon>rosids</taxon>
        <taxon>malvids</taxon>
        <taxon>Brassicales</taxon>
        <taxon>Brassicaceae</taxon>
        <taxon>Brassiceae</taxon>
        <taxon>Brassica</taxon>
    </lineage>
</organism>
<gene>
    <name evidence="1" type="primary">A08p046300.1_BraROA</name>
    <name evidence="1" type="ORF">IGI04_032812</name>
</gene>